<gene>
    <name evidence="3" type="ORF">DSM5745_08215</name>
</gene>
<reference evidence="3 4" key="1">
    <citation type="journal article" date="2018" name="IMA Fungus">
        <title>IMA Genome-F 9: Draft genome sequence of Annulohypoxylon stygium, Aspergillus mulundensis, Berkeleyomyces basicola (syn. Thielaviopsis basicola), Ceratocystis smalleyi, two Cercospora beticola strains, Coleophoma cylindrospora, Fusarium fracticaudum, Phialophora cf. hyalina, and Morchella septimelata.</title>
        <authorList>
            <person name="Wingfield B.D."/>
            <person name="Bills G.F."/>
            <person name="Dong Y."/>
            <person name="Huang W."/>
            <person name="Nel W.J."/>
            <person name="Swalarsk-Parry B.S."/>
            <person name="Vaghefi N."/>
            <person name="Wilken P.M."/>
            <person name="An Z."/>
            <person name="de Beer Z.W."/>
            <person name="De Vos L."/>
            <person name="Chen L."/>
            <person name="Duong T.A."/>
            <person name="Gao Y."/>
            <person name="Hammerbacher A."/>
            <person name="Kikkert J.R."/>
            <person name="Li Y."/>
            <person name="Li H."/>
            <person name="Li K."/>
            <person name="Li Q."/>
            <person name="Liu X."/>
            <person name="Ma X."/>
            <person name="Naidoo K."/>
            <person name="Pethybridge S.J."/>
            <person name="Sun J."/>
            <person name="Steenkamp E.T."/>
            <person name="van der Nest M.A."/>
            <person name="van Wyk S."/>
            <person name="Wingfield M.J."/>
            <person name="Xiong C."/>
            <person name="Yue Q."/>
            <person name="Zhang X."/>
        </authorList>
    </citation>
    <scope>NUCLEOTIDE SEQUENCE [LARGE SCALE GENOMIC DNA]</scope>
    <source>
        <strain evidence="3 4">DSM 5745</strain>
    </source>
</reference>
<keyword evidence="4" id="KW-1185">Reference proteome</keyword>
<comment type="caution">
    <text evidence="3">The sequence shown here is derived from an EMBL/GenBank/DDBJ whole genome shotgun (WGS) entry which is preliminary data.</text>
</comment>
<feature type="region of interest" description="Disordered" evidence="1">
    <location>
        <begin position="67"/>
        <end position="86"/>
    </location>
</feature>
<name>A0A3D8RA13_9EURO</name>
<accession>A0A3D8RA13</accession>
<evidence type="ECO:0000256" key="2">
    <source>
        <dbReference type="SAM" id="Phobius"/>
    </source>
</evidence>
<dbReference type="EMBL" id="PVWQ01000010">
    <property type="protein sequence ID" value="RDW70704.1"/>
    <property type="molecule type" value="Genomic_DNA"/>
</dbReference>
<feature type="compositionally biased region" description="Basic and acidic residues" evidence="1">
    <location>
        <begin position="73"/>
        <end position="86"/>
    </location>
</feature>
<feature type="transmembrane region" description="Helical" evidence="2">
    <location>
        <begin position="31"/>
        <end position="54"/>
    </location>
</feature>
<keyword evidence="2" id="KW-0472">Membrane</keyword>
<protein>
    <submittedName>
        <fullName evidence="3">Uncharacterized protein</fullName>
    </submittedName>
</protein>
<dbReference type="GeneID" id="38118585"/>
<dbReference type="AlphaFoldDB" id="A0A3D8RA13"/>
<dbReference type="RefSeq" id="XP_026601235.1">
    <property type="nucleotide sequence ID" value="XM_026750231.1"/>
</dbReference>
<keyword evidence="2" id="KW-0812">Transmembrane</keyword>
<evidence type="ECO:0000313" key="4">
    <source>
        <dbReference type="Proteomes" id="UP000256690"/>
    </source>
</evidence>
<dbReference type="Proteomes" id="UP000256690">
    <property type="component" value="Unassembled WGS sequence"/>
</dbReference>
<evidence type="ECO:0000313" key="3">
    <source>
        <dbReference type="EMBL" id="RDW70704.1"/>
    </source>
</evidence>
<sequence>MATAVACGASSLFPNWEVCHVSDPPQGEFNAYAIFLLSIITPIFLMLSAFSVFIHIRILSLTTTSLPGQETGQDDRDRRSCAEEKSEKDEMALNSLVYSADLLDSRLEDIQIQPLSPLYQKASQNENHHMLIDGPEDLLGSLVDNLKITALAPKHNPRTLPQRRTLDALPPSTKPKDAPIKPVKWYGEISWSLKGTSVFDDAEQELDAFNNRINMLDHRKPYDELWIFQYGLRYMPSAPDENVYRTIRIDDIPLDKTLNNILPLVVGEIYSARLADTCNITGHNTAMITFISENDAARFVAGAANRTVTLPFGRVVPVHTPTYPMPADIQKSIMHGGYTRILGMFHPRPTLKMEITRAMTSPYQRHALQLESIVDGPGVGEVSIKMLSVKAAAVVFEWLMNHPTLGKCQFRFLKQDGTPSVDPESGNGSEDANW</sequence>
<dbReference type="OrthoDB" id="5244622at2759"/>
<proteinExistence type="predicted"/>
<evidence type="ECO:0000256" key="1">
    <source>
        <dbReference type="SAM" id="MobiDB-lite"/>
    </source>
</evidence>
<keyword evidence="2" id="KW-1133">Transmembrane helix</keyword>
<organism evidence="3 4">
    <name type="scientific">Aspergillus mulundensis</name>
    <dbReference type="NCBI Taxonomy" id="1810919"/>
    <lineage>
        <taxon>Eukaryota</taxon>
        <taxon>Fungi</taxon>
        <taxon>Dikarya</taxon>
        <taxon>Ascomycota</taxon>
        <taxon>Pezizomycotina</taxon>
        <taxon>Eurotiomycetes</taxon>
        <taxon>Eurotiomycetidae</taxon>
        <taxon>Eurotiales</taxon>
        <taxon>Aspergillaceae</taxon>
        <taxon>Aspergillus</taxon>
        <taxon>Aspergillus subgen. Nidulantes</taxon>
    </lineage>
</organism>